<dbReference type="Proteomes" id="UP000002384">
    <property type="component" value="Chromosome"/>
</dbReference>
<proteinExistence type="predicted"/>
<dbReference type="STRING" id="65393.PCC7424_2815"/>
<organism evidence="1 2">
    <name type="scientific">Gloeothece citriformis (strain PCC 7424)</name>
    <name type="common">Cyanothece sp. (strain PCC 7424)</name>
    <dbReference type="NCBI Taxonomy" id="65393"/>
    <lineage>
        <taxon>Bacteria</taxon>
        <taxon>Bacillati</taxon>
        <taxon>Cyanobacteriota</taxon>
        <taxon>Cyanophyceae</taxon>
        <taxon>Oscillatoriophycideae</taxon>
        <taxon>Chroococcales</taxon>
        <taxon>Aphanothecaceae</taxon>
        <taxon>Gloeothece</taxon>
        <taxon>Gloeothece citriformis</taxon>
    </lineage>
</organism>
<dbReference type="HOGENOM" id="CLU_173981_1_1_3"/>
<dbReference type="KEGG" id="cyc:PCC7424_2815"/>
<evidence type="ECO:0000313" key="2">
    <source>
        <dbReference type="Proteomes" id="UP000002384"/>
    </source>
</evidence>
<sequence length="84" mass="9785">MTNEQILLETWRTLPSDKQLEVLKFIKSLQSNPPLPESSYQPKTELGKKLMLLRAKALEAQPPLLTWEELEREIADRRGERSEP</sequence>
<reference evidence="2" key="1">
    <citation type="journal article" date="2011" name="MBio">
        <title>Novel metabolic attributes of the genus Cyanothece, comprising a group of unicellular nitrogen-fixing Cyanobacteria.</title>
        <authorList>
            <person name="Bandyopadhyay A."/>
            <person name="Elvitigala T."/>
            <person name="Welsh E."/>
            <person name="Stockel J."/>
            <person name="Liberton M."/>
            <person name="Min H."/>
            <person name="Sherman L.A."/>
            <person name="Pakrasi H.B."/>
        </authorList>
    </citation>
    <scope>NUCLEOTIDE SEQUENCE [LARGE SCALE GENOMIC DNA]</scope>
    <source>
        <strain evidence="2">PCC 7424</strain>
    </source>
</reference>
<dbReference type="OrthoDB" id="426752at2"/>
<protein>
    <submittedName>
        <fullName evidence="1">Uncharacterized protein</fullName>
    </submittedName>
</protein>
<evidence type="ECO:0000313" key="1">
    <source>
        <dbReference type="EMBL" id="ACK71222.1"/>
    </source>
</evidence>
<name>B7K8M4_GLOC7</name>
<dbReference type="AlphaFoldDB" id="B7K8M4"/>
<dbReference type="RefSeq" id="WP_015954822.1">
    <property type="nucleotide sequence ID" value="NC_011729.1"/>
</dbReference>
<gene>
    <name evidence="1" type="ordered locus">PCC7424_2815</name>
</gene>
<accession>B7K8M4</accession>
<dbReference type="eggNOG" id="ENOG5033BIJ">
    <property type="taxonomic scope" value="Bacteria"/>
</dbReference>
<keyword evidence="2" id="KW-1185">Reference proteome</keyword>
<dbReference type="EMBL" id="CP001291">
    <property type="protein sequence ID" value="ACK71222.1"/>
    <property type="molecule type" value="Genomic_DNA"/>
</dbReference>